<reference evidence="1" key="2">
    <citation type="submission" date="2025-09" db="UniProtKB">
        <authorList>
            <consortium name="Ensembl"/>
        </authorList>
    </citation>
    <scope>IDENTIFICATION</scope>
</reference>
<dbReference type="GeneTree" id="ENSGT01030000234854"/>
<dbReference type="InterPro" id="IPR003109">
    <property type="entry name" value="GoLoco_motif"/>
</dbReference>
<dbReference type="GO" id="GO:0005085">
    <property type="term" value="F:guanyl-nucleotide exchange factor activity"/>
    <property type="evidence" value="ECO:0007669"/>
    <property type="project" value="InterPro"/>
</dbReference>
<accession>A0A3Q2YE21</accession>
<sequence>MNRRLHLLPGNQLPIPIERGDVGSIEVAVSPAEQKQLLTLMSHAQRGRMEEQRCVLTVSPQTSPKRNCPCVRAGPDSDKFFNMLAKSQGKRLDDQRVCLPSLPGIQNGGSTHKDSSYLCYMVSKVQVGGHLS</sequence>
<reference evidence="1" key="1">
    <citation type="submission" date="2025-08" db="UniProtKB">
        <authorList>
            <consortium name="Ensembl"/>
        </authorList>
    </citation>
    <scope>IDENTIFICATION</scope>
</reference>
<dbReference type="AlphaFoldDB" id="A0A3Q2YE21"/>
<name>A0A3Q2YE21_HIPCM</name>
<dbReference type="InterPro" id="IPR011990">
    <property type="entry name" value="TPR-like_helical_dom_sf"/>
</dbReference>
<dbReference type="Ensembl" id="ENSHCOT00000026594.1">
    <property type="protein sequence ID" value="ENSHCOP00000011516.1"/>
    <property type="gene ID" value="ENSHCOG00000014346.1"/>
</dbReference>
<dbReference type="Gene3D" id="1.25.40.10">
    <property type="entry name" value="Tetratricopeptide repeat domain"/>
    <property type="match status" value="1"/>
</dbReference>
<keyword evidence="2" id="KW-1185">Reference proteome</keyword>
<protein>
    <submittedName>
        <fullName evidence="1">Uncharacterized protein</fullName>
    </submittedName>
</protein>
<dbReference type="SMART" id="SM00390">
    <property type="entry name" value="GoLoco"/>
    <property type="match status" value="2"/>
</dbReference>
<proteinExistence type="predicted"/>
<evidence type="ECO:0000313" key="1">
    <source>
        <dbReference type="Ensembl" id="ENSHCOP00000011516.1"/>
    </source>
</evidence>
<dbReference type="STRING" id="109280.ENSHCOP00000011516"/>
<dbReference type="Pfam" id="PF02188">
    <property type="entry name" value="GoLoco"/>
    <property type="match status" value="1"/>
</dbReference>
<dbReference type="InterPro" id="IPR042168">
    <property type="entry name" value="Pcp2"/>
</dbReference>
<dbReference type="PROSITE" id="PS50877">
    <property type="entry name" value="GOLOCO"/>
    <property type="match status" value="1"/>
</dbReference>
<organism evidence="1 2">
    <name type="scientific">Hippocampus comes</name>
    <name type="common">Tiger tail seahorse</name>
    <dbReference type="NCBI Taxonomy" id="109280"/>
    <lineage>
        <taxon>Eukaryota</taxon>
        <taxon>Metazoa</taxon>
        <taxon>Chordata</taxon>
        <taxon>Craniata</taxon>
        <taxon>Vertebrata</taxon>
        <taxon>Euteleostomi</taxon>
        <taxon>Actinopterygii</taxon>
        <taxon>Neopterygii</taxon>
        <taxon>Teleostei</taxon>
        <taxon>Neoteleostei</taxon>
        <taxon>Acanthomorphata</taxon>
        <taxon>Syngnathiaria</taxon>
        <taxon>Syngnathiformes</taxon>
        <taxon>Syngnathoidei</taxon>
        <taxon>Syngnathidae</taxon>
        <taxon>Hippocampus</taxon>
    </lineage>
</organism>
<dbReference type="PANTHER" id="PTHR47503:SF1">
    <property type="entry name" value="PURKINJE CELL PROTEIN 2 HOMOLOG"/>
    <property type="match status" value="1"/>
</dbReference>
<evidence type="ECO:0000313" key="2">
    <source>
        <dbReference type="Proteomes" id="UP000264820"/>
    </source>
</evidence>
<dbReference type="Proteomes" id="UP000264820">
    <property type="component" value="Unplaced"/>
</dbReference>
<dbReference type="OMA" id="AGELFQF"/>
<dbReference type="PANTHER" id="PTHR47503">
    <property type="entry name" value="PURKINJE CELL PROTEIN 2"/>
    <property type="match status" value="1"/>
</dbReference>